<sequence>MNPVPAFAIKPTCCLNSSLDSFDNDLNNCNDTKVLIVGNFNLTAGNLKYSKLQQYQLVYMSHGLITPMQ</sequence>
<dbReference type="Proteomes" id="UP001159363">
    <property type="component" value="Chromosome 3"/>
</dbReference>
<dbReference type="EMBL" id="JARBHB010000003">
    <property type="protein sequence ID" value="KAJ8889594.1"/>
    <property type="molecule type" value="Genomic_DNA"/>
</dbReference>
<organism evidence="1 2">
    <name type="scientific">Dryococelus australis</name>
    <dbReference type="NCBI Taxonomy" id="614101"/>
    <lineage>
        <taxon>Eukaryota</taxon>
        <taxon>Metazoa</taxon>
        <taxon>Ecdysozoa</taxon>
        <taxon>Arthropoda</taxon>
        <taxon>Hexapoda</taxon>
        <taxon>Insecta</taxon>
        <taxon>Pterygota</taxon>
        <taxon>Neoptera</taxon>
        <taxon>Polyneoptera</taxon>
        <taxon>Phasmatodea</taxon>
        <taxon>Verophasmatodea</taxon>
        <taxon>Anareolatae</taxon>
        <taxon>Phasmatidae</taxon>
        <taxon>Eurycanthinae</taxon>
        <taxon>Dryococelus</taxon>
    </lineage>
</organism>
<comment type="caution">
    <text evidence="1">The sequence shown here is derived from an EMBL/GenBank/DDBJ whole genome shotgun (WGS) entry which is preliminary data.</text>
</comment>
<name>A0ABQ9HYZ4_9NEOP</name>
<reference evidence="1 2" key="1">
    <citation type="submission" date="2023-02" db="EMBL/GenBank/DDBJ databases">
        <title>LHISI_Scaffold_Assembly.</title>
        <authorList>
            <person name="Stuart O.P."/>
            <person name="Cleave R."/>
            <person name="Magrath M.J.L."/>
            <person name="Mikheyev A.S."/>
        </authorList>
    </citation>
    <scope>NUCLEOTIDE SEQUENCE [LARGE SCALE GENOMIC DNA]</scope>
    <source>
        <strain evidence="1">Daus_M_001</strain>
        <tissue evidence="1">Leg muscle</tissue>
    </source>
</reference>
<protein>
    <submittedName>
        <fullName evidence="1">Uncharacterized protein</fullName>
    </submittedName>
</protein>
<proteinExistence type="predicted"/>
<accession>A0ABQ9HYZ4</accession>
<keyword evidence="2" id="KW-1185">Reference proteome</keyword>
<evidence type="ECO:0000313" key="2">
    <source>
        <dbReference type="Proteomes" id="UP001159363"/>
    </source>
</evidence>
<evidence type="ECO:0000313" key="1">
    <source>
        <dbReference type="EMBL" id="KAJ8889594.1"/>
    </source>
</evidence>
<gene>
    <name evidence="1" type="ORF">PR048_009094</name>
</gene>